<accession>A0A8H2M857</accession>
<comment type="caution">
    <text evidence="5">The sequence shown here is derived from an EMBL/GenBank/DDBJ whole genome shotgun (WGS) entry which is preliminary data.</text>
</comment>
<reference evidence="5 6" key="1">
    <citation type="submission" date="2019-02" db="EMBL/GenBank/DDBJ databases">
        <authorList>
            <consortium name="Pathogen Informatics"/>
        </authorList>
    </citation>
    <scope>NUCLEOTIDE SEQUENCE [LARGE SCALE GENOMIC DNA]</scope>
    <source>
        <strain evidence="5 6">3012STDY7089603</strain>
    </source>
</reference>
<dbReference type="Gene3D" id="1.10.1060.10">
    <property type="entry name" value="Alpha-helical ferredoxin"/>
    <property type="match status" value="1"/>
</dbReference>
<dbReference type="PROSITE" id="PS00198">
    <property type="entry name" value="4FE4S_FER_1"/>
    <property type="match status" value="2"/>
</dbReference>
<dbReference type="SUPFAM" id="SSF46548">
    <property type="entry name" value="alpha-helical ferredoxin"/>
    <property type="match status" value="1"/>
</dbReference>
<dbReference type="Pfam" id="PF00248">
    <property type="entry name" value="Aldo_ket_red"/>
    <property type="match status" value="1"/>
</dbReference>
<keyword evidence="3" id="KW-0411">Iron-sulfur</keyword>
<dbReference type="RefSeq" id="WP_131749126.1">
    <property type="nucleotide sequence ID" value="NZ_CAACYI010000001.1"/>
</dbReference>
<dbReference type="SUPFAM" id="SSF51430">
    <property type="entry name" value="NAD(P)-linked oxidoreductase"/>
    <property type="match status" value="1"/>
</dbReference>
<proteinExistence type="predicted"/>
<evidence type="ECO:0000256" key="2">
    <source>
        <dbReference type="ARBA" id="ARBA00023004"/>
    </source>
</evidence>
<dbReference type="Proteomes" id="UP000377798">
    <property type="component" value="Unassembled WGS sequence"/>
</dbReference>
<dbReference type="InterPro" id="IPR036812">
    <property type="entry name" value="NAD(P)_OxRdtase_dom_sf"/>
</dbReference>
<dbReference type="Gene3D" id="3.20.20.100">
    <property type="entry name" value="NADP-dependent oxidoreductase domain"/>
    <property type="match status" value="1"/>
</dbReference>
<dbReference type="InterPro" id="IPR053135">
    <property type="entry name" value="AKR2_Oxidoreductase"/>
</dbReference>
<evidence type="ECO:0000259" key="4">
    <source>
        <dbReference type="PROSITE" id="PS51379"/>
    </source>
</evidence>
<name>A0A8H2M857_9FIRM</name>
<organism evidence="5 6">
    <name type="scientific">Urinicoccus massiliensis</name>
    <dbReference type="NCBI Taxonomy" id="1723382"/>
    <lineage>
        <taxon>Bacteria</taxon>
        <taxon>Bacillati</taxon>
        <taxon>Bacillota</taxon>
        <taxon>Tissierellia</taxon>
        <taxon>Tissierellales</taxon>
        <taxon>Peptoniphilaceae</taxon>
        <taxon>Urinicoccus</taxon>
    </lineage>
</organism>
<dbReference type="CDD" id="cd19096">
    <property type="entry name" value="AKR_Fe-S_oxidoreductase"/>
    <property type="match status" value="1"/>
</dbReference>
<dbReference type="GO" id="GO:0051536">
    <property type="term" value="F:iron-sulfur cluster binding"/>
    <property type="evidence" value="ECO:0007669"/>
    <property type="project" value="UniProtKB-KW"/>
</dbReference>
<keyword evidence="2" id="KW-0408">Iron</keyword>
<evidence type="ECO:0000313" key="6">
    <source>
        <dbReference type="Proteomes" id="UP000377798"/>
    </source>
</evidence>
<dbReference type="EMBL" id="CAACYI010000001">
    <property type="protein sequence ID" value="VFB16506.1"/>
    <property type="molecule type" value="Genomic_DNA"/>
</dbReference>
<sequence>MKKLGFGLMRLPILEDKADQIDIKTLELMVDAFLDQGFNYFDTAWFYHKGQSELAIGKALVDRHPRNSYVLADKMPIALLRPGTKSPEELLQDLESYFNRQLEKTGAGYFDYYLLHSLDRKKFDVAKTYKAYEFIQKKKDQGLIKHIGFSFHDTVDVLEEMLQAYPTMDFVQLQINYLDWIHESIQSQKIYQLARSYDKKIIVMEPVKGGTLSHLPQSMTQKLQEKDPHASTASWAIRFAASLDGVFMVLSGMSNLDQLRDNMTTMKNFQPLSQEDQDFLIQEANWLKEASLIGCTECEYCLNKCPKKIPIPSYFTLYNRDHLDLGLDPKKKYQATRKNNPGPSDCIACGACEKICPQHLEIIDLLKKVDSYFE</sequence>
<keyword evidence="1" id="KW-0479">Metal-binding</keyword>
<feature type="domain" description="4Fe-4S ferredoxin-type" evidence="4">
    <location>
        <begin position="337"/>
        <end position="368"/>
    </location>
</feature>
<dbReference type="PROSITE" id="PS51379">
    <property type="entry name" value="4FE4S_FER_2"/>
    <property type="match status" value="1"/>
</dbReference>
<protein>
    <submittedName>
        <fullName evidence="5">Acetyl-CoA decarbonylase/synthase complex subunit alpha</fullName>
    </submittedName>
</protein>
<evidence type="ECO:0000256" key="1">
    <source>
        <dbReference type="ARBA" id="ARBA00022723"/>
    </source>
</evidence>
<dbReference type="PANTHER" id="PTHR43312">
    <property type="entry name" value="D-THREO-ALDOSE 1-DEHYDROGENASE"/>
    <property type="match status" value="1"/>
</dbReference>
<evidence type="ECO:0000256" key="3">
    <source>
        <dbReference type="ARBA" id="ARBA00023014"/>
    </source>
</evidence>
<dbReference type="Pfam" id="PF13187">
    <property type="entry name" value="Fer4_9"/>
    <property type="match status" value="1"/>
</dbReference>
<dbReference type="InterPro" id="IPR017900">
    <property type="entry name" value="4Fe4S_Fe_S_CS"/>
</dbReference>
<dbReference type="InterPro" id="IPR023210">
    <property type="entry name" value="NADP_OxRdtase_dom"/>
</dbReference>
<dbReference type="AlphaFoldDB" id="A0A8H2M857"/>
<gene>
    <name evidence="5" type="ORF">NCTC13150_01055</name>
</gene>
<keyword evidence="6" id="KW-1185">Reference proteome</keyword>
<evidence type="ECO:0000313" key="5">
    <source>
        <dbReference type="EMBL" id="VFB16506.1"/>
    </source>
</evidence>
<dbReference type="InterPro" id="IPR009051">
    <property type="entry name" value="Helical_ferredxn"/>
</dbReference>
<dbReference type="InterPro" id="IPR017896">
    <property type="entry name" value="4Fe4S_Fe-S-bd"/>
</dbReference>
<dbReference type="GO" id="GO:0046872">
    <property type="term" value="F:metal ion binding"/>
    <property type="evidence" value="ECO:0007669"/>
    <property type="project" value="UniProtKB-KW"/>
</dbReference>
<dbReference type="PANTHER" id="PTHR43312:SF2">
    <property type="entry name" value="OXIDOREDUCTASE"/>
    <property type="match status" value="1"/>
</dbReference>